<name>A0A6A6VFD6_9PLEO</name>
<protein>
    <recommendedName>
        <fullName evidence="4">F-box domain-containing protein</fullName>
    </recommendedName>
</protein>
<reference evidence="2" key="1">
    <citation type="journal article" date="2020" name="Stud. Mycol.">
        <title>101 Dothideomycetes genomes: a test case for predicting lifestyles and emergence of pathogens.</title>
        <authorList>
            <person name="Haridas S."/>
            <person name="Albert R."/>
            <person name="Binder M."/>
            <person name="Bloem J."/>
            <person name="Labutti K."/>
            <person name="Salamov A."/>
            <person name="Andreopoulos B."/>
            <person name="Baker S."/>
            <person name="Barry K."/>
            <person name="Bills G."/>
            <person name="Bluhm B."/>
            <person name="Cannon C."/>
            <person name="Castanera R."/>
            <person name="Culley D."/>
            <person name="Daum C."/>
            <person name="Ezra D."/>
            <person name="Gonzalez J."/>
            <person name="Henrissat B."/>
            <person name="Kuo A."/>
            <person name="Liang C."/>
            <person name="Lipzen A."/>
            <person name="Lutzoni F."/>
            <person name="Magnuson J."/>
            <person name="Mondo S."/>
            <person name="Nolan M."/>
            <person name="Ohm R."/>
            <person name="Pangilinan J."/>
            <person name="Park H.-J."/>
            <person name="Ramirez L."/>
            <person name="Alfaro M."/>
            <person name="Sun H."/>
            <person name="Tritt A."/>
            <person name="Yoshinaga Y."/>
            <person name="Zwiers L.-H."/>
            <person name="Turgeon B."/>
            <person name="Goodwin S."/>
            <person name="Spatafora J."/>
            <person name="Crous P."/>
            <person name="Grigoriev I."/>
        </authorList>
    </citation>
    <scope>NUCLEOTIDE SEQUENCE</scope>
    <source>
        <strain evidence="2">CBS 119925</strain>
    </source>
</reference>
<feature type="region of interest" description="Disordered" evidence="1">
    <location>
        <begin position="24"/>
        <end position="104"/>
    </location>
</feature>
<proteinExistence type="predicted"/>
<dbReference type="OrthoDB" id="62952at2759"/>
<keyword evidence="3" id="KW-1185">Reference proteome</keyword>
<sequence length="314" mass="35312">MEIPSSNLLSSRLYSEVVRIGLSSGMTGKEAKALPKHDVDQEEQHHMTESPSDDHNPNETDIPDSGLAHAATDTNMEDTTQQETPPSAPTPPSTSPPHSNPRFCTLPPEIRREIFLLLPDLVYPYPLIYCLSTFSKQHPLASVNKLIRSEALTLFYSQNTWLIKLEHRIMYDSFRTWITSLSPDSVRALRRVHIAVRGTMFAPVKQWRKGTPAPVTVGHITLRPLGSDVRFASKLVREGDAMFAVDLSEKWERGGLVRVLRYEGSGKGVCRAYEELSRLARGLWGLRKEGTVEAGDWIRAVERILRFVGGGDWR</sequence>
<dbReference type="EMBL" id="MU006571">
    <property type="protein sequence ID" value="KAF2747797.1"/>
    <property type="molecule type" value="Genomic_DNA"/>
</dbReference>
<evidence type="ECO:0008006" key="4">
    <source>
        <dbReference type="Google" id="ProtNLM"/>
    </source>
</evidence>
<gene>
    <name evidence="2" type="ORF">M011DRAFT_476966</name>
</gene>
<dbReference type="AlphaFoldDB" id="A0A6A6VFD6"/>
<evidence type="ECO:0000313" key="3">
    <source>
        <dbReference type="Proteomes" id="UP000799440"/>
    </source>
</evidence>
<feature type="compositionally biased region" description="Basic and acidic residues" evidence="1">
    <location>
        <begin position="29"/>
        <end position="58"/>
    </location>
</feature>
<evidence type="ECO:0000313" key="2">
    <source>
        <dbReference type="EMBL" id="KAF2747797.1"/>
    </source>
</evidence>
<feature type="compositionally biased region" description="Polar residues" evidence="1">
    <location>
        <begin position="72"/>
        <end position="83"/>
    </location>
</feature>
<dbReference type="Proteomes" id="UP000799440">
    <property type="component" value="Unassembled WGS sequence"/>
</dbReference>
<evidence type="ECO:0000256" key="1">
    <source>
        <dbReference type="SAM" id="MobiDB-lite"/>
    </source>
</evidence>
<organism evidence="2 3">
    <name type="scientific">Sporormia fimetaria CBS 119925</name>
    <dbReference type="NCBI Taxonomy" id="1340428"/>
    <lineage>
        <taxon>Eukaryota</taxon>
        <taxon>Fungi</taxon>
        <taxon>Dikarya</taxon>
        <taxon>Ascomycota</taxon>
        <taxon>Pezizomycotina</taxon>
        <taxon>Dothideomycetes</taxon>
        <taxon>Pleosporomycetidae</taxon>
        <taxon>Pleosporales</taxon>
        <taxon>Sporormiaceae</taxon>
        <taxon>Sporormia</taxon>
    </lineage>
</organism>
<accession>A0A6A6VFD6</accession>
<feature type="compositionally biased region" description="Pro residues" evidence="1">
    <location>
        <begin position="86"/>
        <end position="99"/>
    </location>
</feature>